<evidence type="ECO:0000259" key="5">
    <source>
        <dbReference type="Pfam" id="PF06803"/>
    </source>
</evidence>
<accession>A0A5D4GTG8</accession>
<evidence type="ECO:0000256" key="4">
    <source>
        <dbReference type="ARBA" id="ARBA00023136"/>
    </source>
</evidence>
<sequence>MEKSVVTEARLGEILKPVSPEENTRREKRVRDNFWRTARKAARHIPFMEDVVAAYFAALDSRTPTRVRGTLLAALAYFVMPIDLVPDFIVGFGFTDDLAVLTAAVTAIQGHIKPSHRKAARNALDRDDA</sequence>
<keyword evidence="4" id="KW-0472">Membrane</keyword>
<dbReference type="Proteomes" id="UP000323258">
    <property type="component" value="Unassembled WGS sequence"/>
</dbReference>
<organism evidence="6 7">
    <name type="scientific">Neoaquamicrobium microcysteis</name>
    <dbReference type="NCBI Taxonomy" id="2682781"/>
    <lineage>
        <taxon>Bacteria</taxon>
        <taxon>Pseudomonadati</taxon>
        <taxon>Pseudomonadota</taxon>
        <taxon>Alphaproteobacteria</taxon>
        <taxon>Hyphomicrobiales</taxon>
        <taxon>Phyllobacteriaceae</taxon>
        <taxon>Neoaquamicrobium</taxon>
    </lineage>
</organism>
<name>A0A5D4GTG8_9HYPH</name>
<reference evidence="6 7" key="2">
    <citation type="submission" date="2019-09" db="EMBL/GenBank/DDBJ databases">
        <title>Mesorhizobium sp. MaA-C15 isolated from Microcystis aeruginosa.</title>
        <authorList>
            <person name="Jeong S.E."/>
            <person name="Jin H.M."/>
            <person name="Jeon C.O."/>
        </authorList>
    </citation>
    <scope>NUCLEOTIDE SEQUENCE [LARGE SCALE GENOMIC DNA]</scope>
    <source>
        <strain evidence="6 7">MaA-C15</strain>
    </source>
</reference>
<feature type="domain" description="DUF1232" evidence="5">
    <location>
        <begin position="68"/>
        <end position="102"/>
    </location>
</feature>
<dbReference type="RefSeq" id="WP_148915609.1">
    <property type="nucleotide sequence ID" value="NZ_VSZS01000064.1"/>
</dbReference>
<dbReference type="PIRSF" id="PIRSF031804">
    <property type="entry name" value="UCP031804"/>
    <property type="match status" value="1"/>
</dbReference>
<reference evidence="6 7" key="1">
    <citation type="submission" date="2019-08" db="EMBL/GenBank/DDBJ databases">
        <authorList>
            <person name="Seo Y.L."/>
        </authorList>
    </citation>
    <scope>NUCLEOTIDE SEQUENCE [LARGE SCALE GENOMIC DNA]</scope>
    <source>
        <strain evidence="6 7">MaA-C15</strain>
    </source>
</reference>
<comment type="subcellular location">
    <subcellularLocation>
        <location evidence="1">Endomembrane system</location>
        <topology evidence="1">Multi-pass membrane protein</topology>
    </subcellularLocation>
</comment>
<keyword evidence="7" id="KW-1185">Reference proteome</keyword>
<dbReference type="EMBL" id="VSZS01000064">
    <property type="protein sequence ID" value="TYR31638.1"/>
    <property type="molecule type" value="Genomic_DNA"/>
</dbReference>
<evidence type="ECO:0000256" key="2">
    <source>
        <dbReference type="ARBA" id="ARBA00022692"/>
    </source>
</evidence>
<dbReference type="OrthoDB" id="9813247at2"/>
<protein>
    <submittedName>
        <fullName evidence="6">DUF1232 domain-containing protein</fullName>
    </submittedName>
</protein>
<evidence type="ECO:0000313" key="6">
    <source>
        <dbReference type="EMBL" id="TYR31638.1"/>
    </source>
</evidence>
<evidence type="ECO:0000256" key="1">
    <source>
        <dbReference type="ARBA" id="ARBA00004127"/>
    </source>
</evidence>
<dbReference type="GO" id="GO:0012505">
    <property type="term" value="C:endomembrane system"/>
    <property type="evidence" value="ECO:0007669"/>
    <property type="project" value="UniProtKB-SubCell"/>
</dbReference>
<dbReference type="InterPro" id="IPR016983">
    <property type="entry name" value="UCP031804"/>
</dbReference>
<keyword evidence="2" id="KW-0812">Transmembrane</keyword>
<gene>
    <name evidence="6" type="ORF">FY036_13800</name>
</gene>
<comment type="caution">
    <text evidence="6">The sequence shown here is derived from an EMBL/GenBank/DDBJ whole genome shotgun (WGS) entry which is preliminary data.</text>
</comment>
<proteinExistence type="predicted"/>
<evidence type="ECO:0000256" key="3">
    <source>
        <dbReference type="ARBA" id="ARBA00022989"/>
    </source>
</evidence>
<keyword evidence="3" id="KW-1133">Transmembrane helix</keyword>
<dbReference type="InterPro" id="IPR010652">
    <property type="entry name" value="DUF1232"/>
</dbReference>
<dbReference type="Pfam" id="PF06803">
    <property type="entry name" value="DUF1232"/>
    <property type="match status" value="1"/>
</dbReference>
<evidence type="ECO:0000313" key="7">
    <source>
        <dbReference type="Proteomes" id="UP000323258"/>
    </source>
</evidence>
<dbReference type="AlphaFoldDB" id="A0A5D4GTG8"/>